<proteinExistence type="predicted"/>
<accession>A0A0D5NRD2</accession>
<evidence type="ECO:0000313" key="3">
    <source>
        <dbReference type="Proteomes" id="UP000032633"/>
    </source>
</evidence>
<organism evidence="2 3">
    <name type="scientific">Paenibacillus beijingensis</name>
    <dbReference type="NCBI Taxonomy" id="1126833"/>
    <lineage>
        <taxon>Bacteria</taxon>
        <taxon>Bacillati</taxon>
        <taxon>Bacillota</taxon>
        <taxon>Bacilli</taxon>
        <taxon>Bacillales</taxon>
        <taxon>Paenibacillaceae</taxon>
        <taxon>Paenibacillus</taxon>
    </lineage>
</organism>
<dbReference type="HOGENOM" id="CLU_011572_3_1_9"/>
<dbReference type="PANTHER" id="PTHR35788:SF1">
    <property type="entry name" value="EXPORTED PROTEIN"/>
    <property type="match status" value="1"/>
</dbReference>
<feature type="region of interest" description="Disordered" evidence="1">
    <location>
        <begin position="297"/>
        <end position="322"/>
    </location>
</feature>
<evidence type="ECO:0000256" key="1">
    <source>
        <dbReference type="SAM" id="MobiDB-lite"/>
    </source>
</evidence>
<keyword evidence="3" id="KW-1185">Reference proteome</keyword>
<sequence length="322" mass="35998">MPRGDFILEGAEKVKWLSIAGALLLLQVQLPDNLSVNHRGQTIASVNRADYKMIVFPLMDTGKFDQLTDELERNIYRSPENARLGDREEIVSEQVGYKLDRGKFEDQFFAYFFGKGSSAIEAPLKVLYPKVDSELLSDIREKPIGHYATYFNSRNKNRSHNIALAAKAVNNTVVFPGEVFSFNQVVGIRTTEKGYLRAGVIVRGELSEGVGGGICQVSSTLFNAIDRAGLKIVRRYSHSRNVPYVPPGRDATVSWGGPDFSFQNQYDQPVLIRTFAGAGKMFVTIYSSDVIEYKPREVPGMSKRLPEETTTETDLKSPRSPE</sequence>
<dbReference type="STRING" id="1126833.VN24_20485"/>
<dbReference type="KEGG" id="pbj:VN24_20485"/>
<protein>
    <recommendedName>
        <fullName evidence="4">Peptidoglycan binding domain-containing protein</fullName>
    </recommendedName>
</protein>
<name>A0A0D5NRD2_9BACL</name>
<feature type="compositionally biased region" description="Basic and acidic residues" evidence="1">
    <location>
        <begin position="313"/>
        <end position="322"/>
    </location>
</feature>
<dbReference type="Pfam" id="PF04294">
    <property type="entry name" value="VanW"/>
    <property type="match status" value="1"/>
</dbReference>
<dbReference type="PATRIC" id="fig|1126833.4.peg.4507"/>
<dbReference type="InterPro" id="IPR007391">
    <property type="entry name" value="Vancomycin_resist_VanW"/>
</dbReference>
<dbReference type="AlphaFoldDB" id="A0A0D5NRD2"/>
<evidence type="ECO:0000313" key="2">
    <source>
        <dbReference type="EMBL" id="AJY77889.1"/>
    </source>
</evidence>
<reference evidence="2 3" key="1">
    <citation type="journal article" date="2015" name="J. Biotechnol.">
        <title>Complete genome sequence of Paenibacillus beijingensis 7188(T) (=DSM 24997(T)), a novel rhizobacterium from jujube garden soil.</title>
        <authorList>
            <person name="Kwak Y."/>
            <person name="Shin J.H."/>
        </authorList>
    </citation>
    <scope>NUCLEOTIDE SEQUENCE [LARGE SCALE GENOMIC DNA]</scope>
    <source>
        <strain evidence="2 3">DSM 24997</strain>
    </source>
</reference>
<gene>
    <name evidence="2" type="ORF">VN24_20485</name>
</gene>
<dbReference type="Proteomes" id="UP000032633">
    <property type="component" value="Chromosome"/>
</dbReference>
<reference evidence="3" key="2">
    <citation type="submission" date="2015-03" db="EMBL/GenBank/DDBJ databases">
        <title>Genome sequence of Paenibacillus beijingensis strain DSM 24997T.</title>
        <authorList>
            <person name="Kwak Y."/>
            <person name="Shin J.-H."/>
        </authorList>
    </citation>
    <scope>NUCLEOTIDE SEQUENCE [LARGE SCALE GENOMIC DNA]</scope>
    <source>
        <strain evidence="3">DSM 24997</strain>
    </source>
</reference>
<dbReference type="PANTHER" id="PTHR35788">
    <property type="entry name" value="EXPORTED PROTEIN-RELATED"/>
    <property type="match status" value="1"/>
</dbReference>
<evidence type="ECO:0008006" key="4">
    <source>
        <dbReference type="Google" id="ProtNLM"/>
    </source>
</evidence>
<dbReference type="InterPro" id="IPR052913">
    <property type="entry name" value="Glycopeptide_resist_protein"/>
</dbReference>
<dbReference type="EMBL" id="CP011058">
    <property type="protein sequence ID" value="AJY77889.1"/>
    <property type="molecule type" value="Genomic_DNA"/>
</dbReference>
<dbReference type="OrthoDB" id="9813301at2"/>